<keyword evidence="2" id="KW-1185">Reference proteome</keyword>
<evidence type="ECO:0000313" key="2">
    <source>
        <dbReference type="Proteomes" id="UP001497680"/>
    </source>
</evidence>
<dbReference type="Proteomes" id="UP001497680">
    <property type="component" value="Unassembled WGS sequence"/>
</dbReference>
<sequence length="352" mass="38361">MAGATDLPIVLYHYVHSPYAQRMVAYLTLRKIPYTQCFQPNVLPRPDLKEKLGIAYRRIPVLSIGRDVYVDTRLIITKLEQLYPASAAHPGISSSTPEHRLTEALLSRVVTDGGIFMRAAALLPAELIAARGAQFVRDRADLAGVDMRGKGDEASPFSTDSLNARRPEAVAEIRDVVELLETTVLSDGRDWLLGTAGPALADVEMVWPLRWTYRIPGGLPADVISKKLFPKVFSWVERFERAVEETRAQLGEPKTVKGDEAASIIVGAPYAEAEGAVVATDPVVAAEGLKKGNDVKLWPTDWGFLHKDSGKLVSMDKTEFVIETGGTAGSIRLHAPRHGFKVSKAGGDAARL</sequence>
<evidence type="ECO:0000313" key="1">
    <source>
        <dbReference type="EMBL" id="KAI6089970.1"/>
    </source>
</evidence>
<organism evidence="1 2">
    <name type="scientific">Hypoxylon rubiginosum</name>
    <dbReference type="NCBI Taxonomy" id="110542"/>
    <lineage>
        <taxon>Eukaryota</taxon>
        <taxon>Fungi</taxon>
        <taxon>Dikarya</taxon>
        <taxon>Ascomycota</taxon>
        <taxon>Pezizomycotina</taxon>
        <taxon>Sordariomycetes</taxon>
        <taxon>Xylariomycetidae</taxon>
        <taxon>Xylariales</taxon>
        <taxon>Hypoxylaceae</taxon>
        <taxon>Hypoxylon</taxon>
    </lineage>
</organism>
<proteinExistence type="predicted"/>
<name>A0ACC0DB55_9PEZI</name>
<dbReference type="EMBL" id="MU394293">
    <property type="protein sequence ID" value="KAI6089970.1"/>
    <property type="molecule type" value="Genomic_DNA"/>
</dbReference>
<reference evidence="1 2" key="1">
    <citation type="journal article" date="2022" name="New Phytol.">
        <title>Ecological generalism drives hyperdiversity of secondary metabolite gene clusters in xylarialean endophytes.</title>
        <authorList>
            <person name="Franco M.E.E."/>
            <person name="Wisecaver J.H."/>
            <person name="Arnold A.E."/>
            <person name="Ju Y.M."/>
            <person name="Slot J.C."/>
            <person name="Ahrendt S."/>
            <person name="Moore L.P."/>
            <person name="Eastman K.E."/>
            <person name="Scott K."/>
            <person name="Konkel Z."/>
            <person name="Mondo S.J."/>
            <person name="Kuo A."/>
            <person name="Hayes R.D."/>
            <person name="Haridas S."/>
            <person name="Andreopoulos B."/>
            <person name="Riley R."/>
            <person name="LaButti K."/>
            <person name="Pangilinan J."/>
            <person name="Lipzen A."/>
            <person name="Amirebrahimi M."/>
            <person name="Yan J."/>
            <person name="Adam C."/>
            <person name="Keymanesh K."/>
            <person name="Ng V."/>
            <person name="Louie K."/>
            <person name="Northen T."/>
            <person name="Drula E."/>
            <person name="Henrissat B."/>
            <person name="Hsieh H.M."/>
            <person name="Youens-Clark K."/>
            <person name="Lutzoni F."/>
            <person name="Miadlikowska J."/>
            <person name="Eastwood D.C."/>
            <person name="Hamelin R.C."/>
            <person name="Grigoriev I.V."/>
            <person name="U'Ren J.M."/>
        </authorList>
    </citation>
    <scope>NUCLEOTIDE SEQUENCE [LARGE SCALE GENOMIC DNA]</scope>
    <source>
        <strain evidence="1 2">ER1909</strain>
    </source>
</reference>
<accession>A0ACC0DB55</accession>
<gene>
    <name evidence="1" type="ORF">F4821DRAFT_230317</name>
</gene>
<comment type="caution">
    <text evidence="1">The sequence shown here is derived from an EMBL/GenBank/DDBJ whole genome shotgun (WGS) entry which is preliminary data.</text>
</comment>
<protein>
    <submittedName>
        <fullName evidence="1">Glutathione S-transferase</fullName>
    </submittedName>
</protein>